<feature type="transmembrane region" description="Helical" evidence="5">
    <location>
        <begin position="361"/>
        <end position="380"/>
    </location>
</feature>
<comment type="subcellular location">
    <subcellularLocation>
        <location evidence="1">Membrane</location>
        <topology evidence="1">Multi-pass membrane protein</topology>
    </subcellularLocation>
</comment>
<dbReference type="PANTHER" id="PTHR31154:SF4">
    <property type="entry name" value="MEMBRANE TRANSPORTER PROTEIN"/>
    <property type="match status" value="1"/>
</dbReference>
<dbReference type="PANTHER" id="PTHR31154">
    <property type="entry name" value="MEMBRANE TRANSPORTER PROTEIN"/>
    <property type="match status" value="1"/>
</dbReference>
<keyword evidence="4 5" id="KW-0472">Membrane</keyword>
<feature type="transmembrane region" description="Helical" evidence="5">
    <location>
        <begin position="145"/>
        <end position="164"/>
    </location>
</feature>
<feature type="non-terminal residue" evidence="6">
    <location>
        <position position="499"/>
    </location>
</feature>
<feature type="transmembrane region" description="Helical" evidence="5">
    <location>
        <begin position="238"/>
        <end position="269"/>
    </location>
</feature>
<comment type="caution">
    <text evidence="6">The sequence shown here is derived from an EMBL/GenBank/DDBJ whole genome shotgun (WGS) entry which is preliminary data.</text>
</comment>
<feature type="transmembrane region" description="Helical" evidence="5">
    <location>
        <begin position="281"/>
        <end position="297"/>
    </location>
</feature>
<feature type="transmembrane region" description="Helical" evidence="5">
    <location>
        <begin position="309"/>
        <end position="327"/>
    </location>
</feature>
<dbReference type="EMBL" id="JAHLQT010031743">
    <property type="protein sequence ID" value="KAG7159975.1"/>
    <property type="molecule type" value="Genomic_DNA"/>
</dbReference>
<evidence type="ECO:0000256" key="1">
    <source>
        <dbReference type="ARBA" id="ARBA00004141"/>
    </source>
</evidence>
<feature type="transmembrane region" description="Helical" evidence="5">
    <location>
        <begin position="70"/>
        <end position="90"/>
    </location>
</feature>
<protein>
    <submittedName>
        <fullName evidence="6">Putative Sulfite exporter TauE/SafE-containing protein 6</fullName>
    </submittedName>
</protein>
<evidence type="ECO:0000313" key="7">
    <source>
        <dbReference type="Proteomes" id="UP000747542"/>
    </source>
</evidence>
<evidence type="ECO:0000313" key="6">
    <source>
        <dbReference type="EMBL" id="KAG7159975.1"/>
    </source>
</evidence>
<evidence type="ECO:0000256" key="3">
    <source>
        <dbReference type="ARBA" id="ARBA00022989"/>
    </source>
</evidence>
<dbReference type="GO" id="GO:0016020">
    <property type="term" value="C:membrane"/>
    <property type="evidence" value="ECO:0007669"/>
    <property type="project" value="UniProtKB-SubCell"/>
</dbReference>
<keyword evidence="3 5" id="KW-1133">Transmembrane helix</keyword>
<name>A0A8J5JLQ3_HOMAM</name>
<dbReference type="Proteomes" id="UP000747542">
    <property type="component" value="Unassembled WGS sequence"/>
</dbReference>
<gene>
    <name evidence="6" type="ORF">Hamer_G017417</name>
</gene>
<dbReference type="AlphaFoldDB" id="A0A8J5JLQ3"/>
<dbReference type="InterPro" id="IPR002781">
    <property type="entry name" value="TM_pro_TauE-like"/>
</dbReference>
<organism evidence="6 7">
    <name type="scientific">Homarus americanus</name>
    <name type="common">American lobster</name>
    <dbReference type="NCBI Taxonomy" id="6706"/>
    <lineage>
        <taxon>Eukaryota</taxon>
        <taxon>Metazoa</taxon>
        <taxon>Ecdysozoa</taxon>
        <taxon>Arthropoda</taxon>
        <taxon>Crustacea</taxon>
        <taxon>Multicrustacea</taxon>
        <taxon>Malacostraca</taxon>
        <taxon>Eumalacostraca</taxon>
        <taxon>Eucarida</taxon>
        <taxon>Decapoda</taxon>
        <taxon>Pleocyemata</taxon>
        <taxon>Astacidea</taxon>
        <taxon>Nephropoidea</taxon>
        <taxon>Nephropidae</taxon>
        <taxon>Homarus</taxon>
    </lineage>
</organism>
<feature type="transmembrane region" description="Helical" evidence="5">
    <location>
        <begin position="201"/>
        <end position="218"/>
    </location>
</feature>
<keyword evidence="2 5" id="KW-0812">Transmembrane</keyword>
<dbReference type="Pfam" id="PF01925">
    <property type="entry name" value="TauE"/>
    <property type="match status" value="1"/>
</dbReference>
<feature type="transmembrane region" description="Helical" evidence="5">
    <location>
        <begin position="334"/>
        <end position="355"/>
    </location>
</feature>
<evidence type="ECO:0000256" key="2">
    <source>
        <dbReference type="ARBA" id="ARBA00022692"/>
    </source>
</evidence>
<accession>A0A8J5JLQ3</accession>
<proteinExistence type="predicted"/>
<sequence length="499" mass="56808">MHDEEHNKMEELPEEDTIICRRWCRQGISAWCKKYFWEGQLKQGTLDEGYEEVMNTDGPFSRLSPSRRKVLSLLLPAAFYHFWYWCIMAYRNLFYVFLDKYPMSITMVFGSIIAGMTSVGGGAVAFPVMTLVMKESPEVARDMSMSIQANGMIAASFSIFFMEVHIERHALLDSFLGASAGVIFGLEMVDPVLTPSMKKMGFVSIFFAFAFTLFLINWNHKRKTFNSIPDLTPWKRWLIFVFGFVGGVFTAFSGSGADICMFSLLTLFFNVSEKVATPTSVVLMGFTSVVCWGWRALVTQEMPQESWEYLLAVLPIVVIGAPVGALIGTHFHRLVLAACVYILNTLSLIGAFVIVPQTPALAGGSVGAMVGMFIFYIILFKLGERMNDKYAKIIKEKQKKNVEEEIVVEVDQDYVKKEEHLTEEPEWAINLSYHVITYSTKVKKKQDNKKQVVFPKEKKGCYRLVNQQMKLREGYRLQDVVPRLVLVKAGRHTETKDRL</sequence>
<evidence type="ECO:0000256" key="4">
    <source>
        <dbReference type="ARBA" id="ARBA00023136"/>
    </source>
</evidence>
<reference evidence="6" key="1">
    <citation type="journal article" date="2021" name="Sci. Adv.">
        <title>The American lobster genome reveals insights on longevity, neural, and immune adaptations.</title>
        <authorList>
            <person name="Polinski J.M."/>
            <person name="Zimin A.V."/>
            <person name="Clark K.F."/>
            <person name="Kohn A.B."/>
            <person name="Sadowski N."/>
            <person name="Timp W."/>
            <person name="Ptitsyn A."/>
            <person name="Khanna P."/>
            <person name="Romanova D.Y."/>
            <person name="Williams P."/>
            <person name="Greenwood S.J."/>
            <person name="Moroz L.L."/>
            <person name="Walt D.R."/>
            <person name="Bodnar A.G."/>
        </authorList>
    </citation>
    <scope>NUCLEOTIDE SEQUENCE</scope>
    <source>
        <strain evidence="6">GMGI-L3</strain>
    </source>
</reference>
<keyword evidence="7" id="KW-1185">Reference proteome</keyword>
<evidence type="ECO:0000256" key="5">
    <source>
        <dbReference type="SAM" id="Phobius"/>
    </source>
</evidence>
<feature type="transmembrane region" description="Helical" evidence="5">
    <location>
        <begin position="110"/>
        <end position="133"/>
    </location>
</feature>